<feature type="compositionally biased region" description="Basic and acidic residues" evidence="1">
    <location>
        <begin position="160"/>
        <end position="174"/>
    </location>
</feature>
<dbReference type="EMBL" id="KC208619">
    <property type="protein sequence ID" value="AFY16547.1"/>
    <property type="molecule type" value="Genomic_DNA"/>
</dbReference>
<reference evidence="4" key="1">
    <citation type="journal article" date="2013" name="PLoS ONE">
        <title>The Complete Sequence of the Mitochondrial Genome of Butomus umbellatus - A Member of an Early Branching Lineage of Monocotyledons.</title>
        <authorList>
            <person name="Cuenca A."/>
            <person name="Petersen G."/>
            <person name="Seberg O."/>
        </authorList>
    </citation>
    <scope>NUCLEOTIDE SEQUENCE</scope>
</reference>
<keyword evidence="4" id="KW-0496">Mitochondrion</keyword>
<feature type="transmembrane region" description="Helical" evidence="2">
    <location>
        <begin position="122"/>
        <end position="141"/>
    </location>
</feature>
<evidence type="ECO:0000256" key="1">
    <source>
        <dbReference type="SAM" id="MobiDB-lite"/>
    </source>
</evidence>
<dbReference type="AlphaFoldDB" id="R4IQT8"/>
<sequence length="441" mass="50377">MVQLQNFFFFITSMVVPRGTAAPVLLKWFVSRDVPTGAPSSNGTIIPILIPSFPFLIGIHSRKFIRSMDGAKSGVLVRASRPVLLPDRRERRSSSRNAFFFFVPVLHFLLLERGGMGEDLSYLESFCGVLCLLFFRTLFSLPRDRSAKRERSRRKKGHRLRPEGNEQRRNDKMRCPGHPHRERRVEGFGHGNFPVPPSSGGACLGGVPPEIGLEALALPTSRLLMAVGHDYYQKVNMKIHISHGGVCIFMLGVLLSNTNKIQFTQRLPLGSELHMGKERCCLRGLDHLHGPTSHSICGNLMIYQPSRKNDRFMFEHDESLRADLLPIHFPASYENGKVSHFLHRWMKNREHKNFWLTMFPEKRYFFSIRERTHTTEVAIHTNPFTDLYAPIGTGSSRTGGWYTTIMKLPFIFSIRIGFLLASSGGSRSLLRQLTKYQLHWN</sequence>
<proteinExistence type="predicted"/>
<keyword evidence="2" id="KW-0472">Membrane</keyword>
<evidence type="ECO:0000313" key="4">
    <source>
        <dbReference type="EMBL" id="AFY16547.1"/>
    </source>
</evidence>
<dbReference type="RefSeq" id="YP_008080930.1">
    <property type="nucleotide sequence ID" value="NC_021399.1"/>
</dbReference>
<dbReference type="InterPro" id="IPR032523">
    <property type="entry name" value="CcmF_C"/>
</dbReference>
<feature type="transmembrane region" description="Helical" evidence="2">
    <location>
        <begin position="42"/>
        <end position="59"/>
    </location>
</feature>
<dbReference type="PANTHER" id="PTHR36010">
    <property type="entry name" value="CYTOCHROME C BIOGENESIS CCMF C-TERMINAL-LIKE MITOCHONDRIAL PROTEIN-RELATED"/>
    <property type="match status" value="1"/>
</dbReference>
<gene>
    <name evidence="4" type="primary">ccmFc</name>
    <name evidence="4" type="ORF">ButM_0024</name>
</gene>
<accession>R4IQT8</accession>
<dbReference type="Pfam" id="PF16327">
    <property type="entry name" value="CcmF_C"/>
    <property type="match status" value="1"/>
</dbReference>
<dbReference type="InterPro" id="IPR044955">
    <property type="entry name" value="CCMFC"/>
</dbReference>
<feature type="domain" description="Cytochrome c-type biogenesis protein CcmF C-terminal" evidence="3">
    <location>
        <begin position="352"/>
        <end position="429"/>
    </location>
</feature>
<feature type="transmembrane region" description="Helical" evidence="2">
    <location>
        <begin position="98"/>
        <end position="116"/>
    </location>
</feature>
<feature type="region of interest" description="Disordered" evidence="1">
    <location>
        <begin position="146"/>
        <end position="180"/>
    </location>
</feature>
<protein>
    <submittedName>
        <fullName evidence="4">Cytochrome c biogenesis FC</fullName>
    </submittedName>
</protein>
<feature type="compositionally biased region" description="Basic residues" evidence="1">
    <location>
        <begin position="150"/>
        <end position="159"/>
    </location>
</feature>
<keyword evidence="2" id="KW-1133">Transmembrane helix</keyword>
<dbReference type="PANTHER" id="PTHR36010:SF1">
    <property type="entry name" value="CYTOCHROME C BIOGENESIS CCMF C-TERMINAL-LIKE MITOCHONDRIAL PROTEIN-RELATED"/>
    <property type="match status" value="1"/>
</dbReference>
<keyword evidence="2" id="KW-0812">Transmembrane</keyword>
<name>R4IQT8_BUTUM</name>
<geneLocation type="mitochondrion" evidence="4"/>
<feature type="transmembrane region" description="Helical" evidence="2">
    <location>
        <begin position="7"/>
        <end position="30"/>
    </location>
</feature>
<evidence type="ECO:0000256" key="2">
    <source>
        <dbReference type="SAM" id="Phobius"/>
    </source>
</evidence>
<evidence type="ECO:0000259" key="3">
    <source>
        <dbReference type="Pfam" id="PF16327"/>
    </source>
</evidence>
<dbReference type="GeneID" id="15822436"/>
<dbReference type="GO" id="GO:0017004">
    <property type="term" value="P:cytochrome complex assembly"/>
    <property type="evidence" value="ECO:0007669"/>
    <property type="project" value="InterPro"/>
</dbReference>
<organism evidence="4">
    <name type="scientific">Butomus umbellatus</name>
    <name type="common">Flowering rush</name>
    <dbReference type="NCBI Taxonomy" id="50236"/>
    <lineage>
        <taxon>Eukaryota</taxon>
        <taxon>Viridiplantae</taxon>
        <taxon>Streptophyta</taxon>
        <taxon>Embryophyta</taxon>
        <taxon>Tracheophyta</taxon>
        <taxon>Spermatophyta</taxon>
        <taxon>Magnoliopsida</taxon>
        <taxon>Liliopsida</taxon>
        <taxon>Butomaceae</taxon>
        <taxon>Butomus</taxon>
    </lineage>
</organism>